<evidence type="ECO:0000256" key="1">
    <source>
        <dbReference type="SAM" id="MobiDB-lite"/>
    </source>
</evidence>
<evidence type="ECO:0000313" key="2">
    <source>
        <dbReference type="EMBL" id="CAD6253740.1"/>
    </source>
</evidence>
<dbReference type="Proteomes" id="UP000604825">
    <property type="component" value="Unassembled WGS sequence"/>
</dbReference>
<evidence type="ECO:0000313" key="3">
    <source>
        <dbReference type="Proteomes" id="UP000604825"/>
    </source>
</evidence>
<protein>
    <submittedName>
        <fullName evidence="2">Uncharacterized protein</fullName>
    </submittedName>
</protein>
<feature type="region of interest" description="Disordered" evidence="1">
    <location>
        <begin position="119"/>
        <end position="146"/>
    </location>
</feature>
<comment type="caution">
    <text evidence="2">The sequence shown here is derived from an EMBL/GenBank/DDBJ whole genome shotgun (WGS) entry which is preliminary data.</text>
</comment>
<dbReference type="AlphaFoldDB" id="A0A811Q417"/>
<reference evidence="2" key="1">
    <citation type="submission" date="2020-10" db="EMBL/GenBank/DDBJ databases">
        <authorList>
            <person name="Han B."/>
            <person name="Lu T."/>
            <person name="Zhao Q."/>
            <person name="Huang X."/>
            <person name="Zhao Y."/>
        </authorList>
    </citation>
    <scope>NUCLEOTIDE SEQUENCE</scope>
</reference>
<accession>A0A811Q417</accession>
<gene>
    <name evidence="2" type="ORF">NCGR_LOCUS37364</name>
</gene>
<organism evidence="2 3">
    <name type="scientific">Miscanthus lutarioriparius</name>
    <dbReference type="NCBI Taxonomy" id="422564"/>
    <lineage>
        <taxon>Eukaryota</taxon>
        <taxon>Viridiplantae</taxon>
        <taxon>Streptophyta</taxon>
        <taxon>Embryophyta</taxon>
        <taxon>Tracheophyta</taxon>
        <taxon>Spermatophyta</taxon>
        <taxon>Magnoliopsida</taxon>
        <taxon>Liliopsida</taxon>
        <taxon>Poales</taxon>
        <taxon>Poaceae</taxon>
        <taxon>PACMAD clade</taxon>
        <taxon>Panicoideae</taxon>
        <taxon>Andropogonodae</taxon>
        <taxon>Andropogoneae</taxon>
        <taxon>Saccharinae</taxon>
        <taxon>Miscanthus</taxon>
    </lineage>
</organism>
<proteinExistence type="predicted"/>
<dbReference type="EMBL" id="CAJGYO010000009">
    <property type="protein sequence ID" value="CAD6253740.1"/>
    <property type="molecule type" value="Genomic_DNA"/>
</dbReference>
<feature type="compositionally biased region" description="Basic and acidic residues" evidence="1">
    <location>
        <begin position="132"/>
        <end position="146"/>
    </location>
</feature>
<sequence length="177" mass="18011">MAHPSGACTSRGGGGGFVLTAADEIQLRHVLPLAEAHGDADPDPVTALTATTSPPACARRRATPTSLSCGRCTPAPATTDPAAPAGLSCDVAAYGNGRREQVCRSSTAIELPTAATVRRTTNPNDCRSGGVDPDRTVEGGNEKAREGTGVCARGWGGAVEWGDRGWEIQRISAVGCG</sequence>
<keyword evidence="3" id="KW-1185">Reference proteome</keyword>
<name>A0A811Q417_9POAL</name>